<gene>
    <name evidence="5" type="ORF">NYR02_01185</name>
</gene>
<proteinExistence type="predicted"/>
<dbReference type="InterPro" id="IPR010978">
    <property type="entry name" value="tRNA-bd_arm"/>
</dbReference>
<dbReference type="Gene3D" id="1.10.287.380">
    <property type="entry name" value="Valyl-tRNA synthetase, C-terminal domain"/>
    <property type="match status" value="1"/>
</dbReference>
<dbReference type="GO" id="GO:0006438">
    <property type="term" value="P:valyl-tRNA aminoacylation"/>
    <property type="evidence" value="ECO:0007669"/>
    <property type="project" value="InterPro"/>
</dbReference>
<evidence type="ECO:0000313" key="6">
    <source>
        <dbReference type="Proteomes" id="UP001147830"/>
    </source>
</evidence>
<organism evidence="5 6">
    <name type="scientific">Thalassolituus pacificus</name>
    <dbReference type="NCBI Taxonomy" id="2975440"/>
    <lineage>
        <taxon>Bacteria</taxon>
        <taxon>Pseudomonadati</taxon>
        <taxon>Pseudomonadota</taxon>
        <taxon>Gammaproteobacteria</taxon>
        <taxon>Oceanospirillales</taxon>
        <taxon>Oceanospirillaceae</taxon>
        <taxon>Thalassolituus</taxon>
    </lineage>
</organism>
<accession>A0A9X2WBV7</accession>
<dbReference type="InterPro" id="IPR019499">
    <property type="entry name" value="Val-tRNA_synth_tRNA-bd"/>
</dbReference>
<comment type="caution">
    <text evidence="5">The sequence shown here is derived from an EMBL/GenBank/DDBJ whole genome shotgun (WGS) entry which is preliminary data.</text>
</comment>
<keyword evidence="1" id="KW-0547">Nucleotide-binding</keyword>
<dbReference type="SUPFAM" id="SSF46589">
    <property type="entry name" value="tRNA-binding arm"/>
    <property type="match status" value="1"/>
</dbReference>
<dbReference type="RefSeq" id="WP_260974573.1">
    <property type="nucleotide sequence ID" value="NZ_JAOANI010000004.1"/>
</dbReference>
<dbReference type="EMBL" id="JAOANI010000004">
    <property type="protein sequence ID" value="MCT7357636.1"/>
    <property type="molecule type" value="Genomic_DNA"/>
</dbReference>
<evidence type="ECO:0000313" key="5">
    <source>
        <dbReference type="EMBL" id="MCT7357636.1"/>
    </source>
</evidence>
<evidence type="ECO:0000256" key="2">
    <source>
        <dbReference type="ARBA" id="ARBA00022840"/>
    </source>
</evidence>
<reference evidence="5" key="2">
    <citation type="submission" date="2022-08" db="EMBL/GenBank/DDBJ databases">
        <authorList>
            <person name="Dong C."/>
        </authorList>
    </citation>
    <scope>NUCLEOTIDE SEQUENCE</scope>
    <source>
        <strain evidence="5">59MF3M-4</strain>
    </source>
</reference>
<evidence type="ECO:0000259" key="4">
    <source>
        <dbReference type="Pfam" id="PF10458"/>
    </source>
</evidence>
<reference evidence="5" key="1">
    <citation type="journal article" date="2022" name="Front. Microbiol.">
        <title>Genome-based taxonomic rearrangement of Oceanobacter-related bacteria including the description of Thalassolituus hydrocarbonoclasticus sp. nov. and Thalassolituus pacificus sp. nov. and emended description of the genus Thalassolituus.</title>
        <authorList>
            <person name="Dong C."/>
            <person name="Wei L."/>
            <person name="Wang J."/>
            <person name="Lai Q."/>
            <person name="Huang Z."/>
            <person name="Shao Z."/>
        </authorList>
    </citation>
    <scope>NUCLEOTIDE SEQUENCE</scope>
    <source>
        <strain evidence="5">59MF3M-4</strain>
    </source>
</reference>
<feature type="domain" description="Valyl-tRNA synthetase tRNA-binding arm" evidence="4">
    <location>
        <begin position="9"/>
        <end position="70"/>
    </location>
</feature>
<dbReference type="AlphaFoldDB" id="A0A9X2WBV7"/>
<keyword evidence="2" id="KW-0067">ATP-binding</keyword>
<dbReference type="GO" id="GO:0004832">
    <property type="term" value="F:valine-tRNA ligase activity"/>
    <property type="evidence" value="ECO:0007669"/>
    <property type="project" value="InterPro"/>
</dbReference>
<name>A0A9X2WBV7_9GAMM</name>
<dbReference type="GO" id="GO:0005524">
    <property type="term" value="F:ATP binding"/>
    <property type="evidence" value="ECO:0007669"/>
    <property type="project" value="UniProtKB-KW"/>
</dbReference>
<dbReference type="Pfam" id="PF10458">
    <property type="entry name" value="Val_tRNA-synt_C"/>
    <property type="match status" value="1"/>
</dbReference>
<feature type="coiled-coil region" evidence="3">
    <location>
        <begin position="4"/>
        <end position="66"/>
    </location>
</feature>
<dbReference type="GO" id="GO:0005737">
    <property type="term" value="C:cytoplasm"/>
    <property type="evidence" value="ECO:0007669"/>
    <property type="project" value="InterPro"/>
</dbReference>
<keyword evidence="6" id="KW-1185">Reference proteome</keyword>
<protein>
    <recommendedName>
        <fullName evidence="4">Valyl-tRNA synthetase tRNA-binding arm domain-containing protein</fullName>
    </recommendedName>
</protein>
<evidence type="ECO:0000256" key="1">
    <source>
        <dbReference type="ARBA" id="ARBA00022741"/>
    </source>
</evidence>
<evidence type="ECO:0000256" key="3">
    <source>
        <dbReference type="SAM" id="Coils"/>
    </source>
</evidence>
<keyword evidence="3" id="KW-0175">Coiled coil</keyword>
<dbReference type="InterPro" id="IPR037118">
    <property type="entry name" value="Val-tRNA_synth_C_sf"/>
</dbReference>
<dbReference type="Proteomes" id="UP001147830">
    <property type="component" value="Unassembled WGS sequence"/>
</dbReference>
<sequence length="72" mass="8289">MTDLMESTEEISLLNAEVQRLEDEIHRITNKLNNDGFISRVPAAMIEKEQKKKASFEHDHARLKEKIAAIRG</sequence>